<comment type="subcellular location">
    <subcellularLocation>
        <location evidence="2">Cell inner membrane</location>
        <topology evidence="2">Multi-pass membrane protein</topology>
    </subcellularLocation>
</comment>
<keyword evidence="2" id="KW-1133">Transmembrane helix</keyword>
<feature type="transmembrane region" description="Helical" evidence="2">
    <location>
        <begin position="335"/>
        <end position="358"/>
    </location>
</feature>
<dbReference type="Proteomes" id="UP000199110">
    <property type="component" value="Unassembled WGS sequence"/>
</dbReference>
<evidence type="ECO:0000313" key="4">
    <source>
        <dbReference type="Proteomes" id="UP000199110"/>
    </source>
</evidence>
<organism evidence="3 4">
    <name type="scientific">Jannaschia pohangensis</name>
    <dbReference type="NCBI Taxonomy" id="390807"/>
    <lineage>
        <taxon>Bacteria</taxon>
        <taxon>Pseudomonadati</taxon>
        <taxon>Pseudomonadota</taxon>
        <taxon>Alphaproteobacteria</taxon>
        <taxon>Rhodobacterales</taxon>
        <taxon>Roseobacteraceae</taxon>
        <taxon>Jannaschia</taxon>
    </lineage>
</organism>
<dbReference type="NCBIfam" id="TIGR00056">
    <property type="entry name" value="MlaE family lipid ABC transporter permease subunit"/>
    <property type="match status" value="1"/>
</dbReference>
<dbReference type="RefSeq" id="WP_092776616.1">
    <property type="nucleotide sequence ID" value="NZ_FORA01000001.1"/>
</dbReference>
<dbReference type="InterPro" id="IPR003453">
    <property type="entry name" value="ABC_MlaE_roteobac"/>
</dbReference>
<reference evidence="3 4" key="1">
    <citation type="submission" date="2016-10" db="EMBL/GenBank/DDBJ databases">
        <authorList>
            <person name="de Groot N.N."/>
        </authorList>
    </citation>
    <scope>NUCLEOTIDE SEQUENCE [LARGE SCALE GENOMIC DNA]</scope>
    <source>
        <strain evidence="3 4">DSM 19073</strain>
    </source>
</reference>
<accession>A0A1I3H144</accession>
<dbReference type="OrthoDB" id="9805022at2"/>
<dbReference type="PANTHER" id="PTHR30188">
    <property type="entry name" value="ABC TRANSPORTER PERMEASE PROTEIN-RELATED"/>
    <property type="match status" value="1"/>
</dbReference>
<dbReference type="AlphaFoldDB" id="A0A1I3H144"/>
<proteinExistence type="inferred from homology"/>
<dbReference type="Pfam" id="PF02405">
    <property type="entry name" value="MlaE"/>
    <property type="match status" value="1"/>
</dbReference>
<protein>
    <submittedName>
        <fullName evidence="3">Phospholipid/cholesterol/gamma-HCH transport system permease protein</fullName>
    </submittedName>
</protein>
<dbReference type="PANTHER" id="PTHR30188:SF3">
    <property type="entry name" value="ABC TRANSPORTER PERMEASE"/>
    <property type="match status" value="1"/>
</dbReference>
<feature type="transmembrane region" description="Helical" evidence="2">
    <location>
        <begin position="295"/>
        <end position="315"/>
    </location>
</feature>
<evidence type="ECO:0000313" key="3">
    <source>
        <dbReference type="EMBL" id="SFI29277.1"/>
    </source>
</evidence>
<keyword evidence="2" id="KW-1003">Cell membrane</keyword>
<dbReference type="InterPro" id="IPR030802">
    <property type="entry name" value="Permease_MalE"/>
</dbReference>
<evidence type="ECO:0000256" key="2">
    <source>
        <dbReference type="RuleBase" id="RU362044"/>
    </source>
</evidence>
<feature type="transmembrane region" description="Helical" evidence="2">
    <location>
        <begin position="184"/>
        <end position="209"/>
    </location>
</feature>
<feature type="transmembrane region" description="Helical" evidence="2">
    <location>
        <begin position="254"/>
        <end position="274"/>
    </location>
</feature>
<evidence type="ECO:0000256" key="1">
    <source>
        <dbReference type="ARBA" id="ARBA00003787"/>
    </source>
</evidence>
<dbReference type="GO" id="GO:0043190">
    <property type="term" value="C:ATP-binding cassette (ABC) transporter complex"/>
    <property type="evidence" value="ECO:0007669"/>
    <property type="project" value="InterPro"/>
</dbReference>
<dbReference type="STRING" id="390807.SAMN04488095_0410"/>
<comment type="similarity">
    <text evidence="2">Belongs to the MlaE permease family.</text>
</comment>
<comment type="function">
    <text evidence="1">Could be part of an ABC transporter complex.</text>
</comment>
<dbReference type="GO" id="GO:0005548">
    <property type="term" value="F:phospholipid transporter activity"/>
    <property type="evidence" value="ECO:0007669"/>
    <property type="project" value="TreeGrafter"/>
</dbReference>
<gene>
    <name evidence="3" type="ORF">SAMN04488095_0410</name>
</gene>
<sequence>MSGIDLRIADGTLHLSGDLSIAHVGTVAAPEDGTVARIELSQVARLDTAGAWLVLDLAQRFGDVPVSGATAPQNDLIETVRRNLPPDVQPPERHTLRNLLIRLGHAVWDTGREALALTAFLGQVVAEILRLLRHPGRLRVTSMVHHMQATGLDAVPIVVLMSFLIGVVVAFQGSTQLEQFGAEIFVVDLIAISVLRELGILLTAIIVAGRSASAFTAAIGSMKMREEIDALRALGLDPITVLVAPRILALVLMLPILCILANVAGLTGGAMMAWMDLGIAPAAFAERIATQIGPWHLAVGLIKAPVFALIVGVVGCRNGLRVGGDAESLGAQTSAAVVASIFLVIVADAVFSVFFAVVGV</sequence>
<feature type="transmembrane region" description="Helical" evidence="2">
    <location>
        <begin position="152"/>
        <end position="172"/>
    </location>
</feature>
<keyword evidence="2" id="KW-0812">Transmembrane</keyword>
<keyword evidence="4" id="KW-1185">Reference proteome</keyword>
<dbReference type="EMBL" id="FORA01000001">
    <property type="protein sequence ID" value="SFI29277.1"/>
    <property type="molecule type" value="Genomic_DNA"/>
</dbReference>
<keyword evidence="2" id="KW-0472">Membrane</keyword>
<keyword evidence="2" id="KW-0997">Cell inner membrane</keyword>
<name>A0A1I3H144_9RHOB</name>